<evidence type="ECO:0000313" key="5">
    <source>
        <dbReference type="Proteomes" id="UP000295685"/>
    </source>
</evidence>
<evidence type="ECO:0000313" key="4">
    <source>
        <dbReference type="Proteomes" id="UP000294844"/>
    </source>
</evidence>
<evidence type="ECO:0000313" key="3">
    <source>
        <dbReference type="EMBL" id="TEA06011.1"/>
    </source>
</evidence>
<dbReference type="Proteomes" id="UP000295685">
    <property type="component" value="Unassembled WGS sequence"/>
</dbReference>
<protein>
    <submittedName>
        <fullName evidence="2">Uncharacterized protein</fullName>
    </submittedName>
</protein>
<reference evidence="4 5" key="1">
    <citation type="journal article" date="2019" name="Sci. Rep.">
        <title>Extended insight into the Mycobacterium chelonae-abscessus complex through whole genome sequencing of Mycobacterium salmoniphilum outbreak and Mycobacterium salmoniphilum-like strains.</title>
        <authorList>
            <person name="Behra P.R.K."/>
            <person name="Das S."/>
            <person name="Pettersson B.M.F."/>
            <person name="Shirreff L."/>
            <person name="DuCote T."/>
            <person name="Jacobsson K.G."/>
            <person name="Ennis D.G."/>
            <person name="Kirsebom L.A."/>
        </authorList>
    </citation>
    <scope>NUCLEOTIDE SEQUENCE [LARGE SCALE GENOMIC DNA]</scope>
    <source>
        <strain evidence="3 4">CCUG 60883</strain>
        <strain evidence="2 5">CCUG 60885</strain>
    </source>
</reference>
<feature type="compositionally biased region" description="Polar residues" evidence="1">
    <location>
        <begin position="156"/>
        <end position="168"/>
    </location>
</feature>
<name>A0A4R8SEB1_9MYCO</name>
<proteinExistence type="predicted"/>
<organism evidence="2 5">
    <name type="scientific">Mycobacteroides salmoniphilum</name>
    <dbReference type="NCBI Taxonomy" id="404941"/>
    <lineage>
        <taxon>Bacteria</taxon>
        <taxon>Bacillati</taxon>
        <taxon>Actinomycetota</taxon>
        <taxon>Actinomycetes</taxon>
        <taxon>Mycobacteriales</taxon>
        <taxon>Mycobacteriaceae</taxon>
        <taxon>Mycobacteroides</taxon>
    </lineage>
</organism>
<evidence type="ECO:0000313" key="2">
    <source>
        <dbReference type="EMBL" id="TDZ94547.1"/>
    </source>
</evidence>
<dbReference type="EMBL" id="PECM01000007">
    <property type="protein sequence ID" value="TEA06011.1"/>
    <property type="molecule type" value="Genomic_DNA"/>
</dbReference>
<keyword evidence="4" id="KW-1185">Reference proteome</keyword>
<sequence length="180" mass="19732">MTTGRNGTINSAEVLYEPGVVVKWVLDVSSFADSGATTVATSSSRSVLRTMLEVEQAINVCLDERGGAVARVVHTFGVRDIYLRDGSRIEYRWELFVSDWRCLGCGLDMSTVDEYYMLKNNVWAQANPDIDGHLCIACVEERLGRTLTAADFTDSPINTSTGKRSTPRLTDRLSAGVSQG</sequence>
<dbReference type="OrthoDB" id="839783at2"/>
<evidence type="ECO:0000256" key="1">
    <source>
        <dbReference type="SAM" id="MobiDB-lite"/>
    </source>
</evidence>
<dbReference type="Proteomes" id="UP000294844">
    <property type="component" value="Unassembled WGS sequence"/>
</dbReference>
<accession>A0A4R8SEB1</accession>
<dbReference type="EMBL" id="PECK01000005">
    <property type="protein sequence ID" value="TDZ94547.1"/>
    <property type="molecule type" value="Genomic_DNA"/>
</dbReference>
<gene>
    <name evidence="3" type="ORF">CCUG60883_01547</name>
    <name evidence="2" type="ORF">CCUG60885_03048</name>
</gene>
<feature type="region of interest" description="Disordered" evidence="1">
    <location>
        <begin position="156"/>
        <end position="180"/>
    </location>
</feature>
<comment type="caution">
    <text evidence="2">The sequence shown here is derived from an EMBL/GenBank/DDBJ whole genome shotgun (WGS) entry which is preliminary data.</text>
</comment>
<dbReference type="AlphaFoldDB" id="A0A4R8SEB1"/>